<sequence>MAVGHQGRCRVLDPDDAVTRAKLSSSTGASFAGPFFVARGPAAKLSLVALARVGDSRGYGWSLGMAADH</sequence>
<evidence type="ECO:0000313" key="1">
    <source>
        <dbReference type="EMBL" id="VTZ63390.1"/>
    </source>
</evidence>
<protein>
    <submittedName>
        <fullName evidence="1">Uncharacterized protein</fullName>
    </submittedName>
</protein>
<organism evidence="1">
    <name type="scientific">Sinorhizobium medicae</name>
    <dbReference type="NCBI Taxonomy" id="110321"/>
    <lineage>
        <taxon>Bacteria</taxon>
        <taxon>Pseudomonadati</taxon>
        <taxon>Pseudomonadota</taxon>
        <taxon>Alphaproteobacteria</taxon>
        <taxon>Hyphomicrobiales</taxon>
        <taxon>Rhizobiaceae</taxon>
        <taxon>Sinorhizobium/Ensifer group</taxon>
        <taxon>Sinorhizobium</taxon>
    </lineage>
</organism>
<dbReference type="AlphaFoldDB" id="A0A508X5J4"/>
<reference evidence="1" key="1">
    <citation type="submission" date="2019-06" db="EMBL/GenBank/DDBJ databases">
        <authorList>
            <person name="Le Quere A."/>
            <person name="Colella S."/>
        </authorList>
    </citation>
    <scope>NUCLEOTIDE SEQUENCE</scope>
    <source>
        <strain evidence="1">EmedicaeMD41</strain>
    </source>
</reference>
<gene>
    <name evidence="1" type="ORF">EMEDMD4_50067</name>
</gene>
<dbReference type="Proteomes" id="UP000507954">
    <property type="component" value="Unassembled WGS sequence"/>
</dbReference>
<proteinExistence type="predicted"/>
<accession>A0A508X5J4</accession>
<name>A0A508X5J4_9HYPH</name>
<dbReference type="EMBL" id="CABFNB010000117">
    <property type="protein sequence ID" value="VTZ63390.1"/>
    <property type="molecule type" value="Genomic_DNA"/>
</dbReference>